<gene>
    <name evidence="10" type="ORF">SCP_0509780</name>
</gene>
<evidence type="ECO:0000256" key="5">
    <source>
        <dbReference type="ARBA" id="ARBA00022829"/>
    </source>
</evidence>
<feature type="compositionally biased region" description="Pro residues" evidence="8">
    <location>
        <begin position="697"/>
        <end position="713"/>
    </location>
</feature>
<evidence type="ECO:0000259" key="9">
    <source>
        <dbReference type="Pfam" id="PF03941"/>
    </source>
</evidence>
<dbReference type="PANTHER" id="PTHR13142">
    <property type="entry name" value="INNER CENTROMERE PROTEIN"/>
    <property type="match status" value="1"/>
</dbReference>
<evidence type="ECO:0000256" key="4">
    <source>
        <dbReference type="ARBA" id="ARBA00022490"/>
    </source>
</evidence>
<feature type="compositionally biased region" description="Low complexity" evidence="8">
    <location>
        <begin position="961"/>
        <end position="976"/>
    </location>
</feature>
<keyword evidence="7" id="KW-0539">Nucleus</keyword>
<dbReference type="Proteomes" id="UP000287166">
    <property type="component" value="Unassembled WGS sequence"/>
</dbReference>
<protein>
    <recommendedName>
        <fullName evidence="9">Inner centromere protein ARK-binding domain-containing protein</fullName>
    </recommendedName>
</protein>
<keyword evidence="6" id="KW-0206">Cytoskeleton</keyword>
<name>A0A401GP46_9APHY</name>
<keyword evidence="5" id="KW-0159">Chromosome partition</keyword>
<proteinExistence type="inferred from homology"/>
<dbReference type="OrthoDB" id="6123at2759"/>
<evidence type="ECO:0000256" key="2">
    <source>
        <dbReference type="ARBA" id="ARBA00004186"/>
    </source>
</evidence>
<feature type="region of interest" description="Disordered" evidence="8">
    <location>
        <begin position="374"/>
        <end position="411"/>
    </location>
</feature>
<keyword evidence="11" id="KW-1185">Reference proteome</keyword>
<feature type="compositionally biased region" description="Low complexity" evidence="8">
    <location>
        <begin position="1003"/>
        <end position="1013"/>
    </location>
</feature>
<evidence type="ECO:0000256" key="1">
    <source>
        <dbReference type="ARBA" id="ARBA00004123"/>
    </source>
</evidence>
<dbReference type="GO" id="GO:0005819">
    <property type="term" value="C:spindle"/>
    <property type="evidence" value="ECO:0007669"/>
    <property type="project" value="UniProtKB-SubCell"/>
</dbReference>
<feature type="compositionally biased region" description="Polar residues" evidence="8">
    <location>
        <begin position="857"/>
        <end position="881"/>
    </location>
</feature>
<feature type="compositionally biased region" description="Basic and acidic residues" evidence="8">
    <location>
        <begin position="1312"/>
        <end position="1322"/>
    </location>
</feature>
<dbReference type="InterPro" id="IPR005635">
    <property type="entry name" value="Inner_centromere_prot_ARK-bd"/>
</dbReference>
<dbReference type="Gene3D" id="6.10.250.2990">
    <property type="match status" value="1"/>
</dbReference>
<dbReference type="STRING" id="139825.A0A401GP46"/>
<feature type="region of interest" description="Disordered" evidence="8">
    <location>
        <begin position="947"/>
        <end position="1271"/>
    </location>
</feature>
<evidence type="ECO:0000256" key="7">
    <source>
        <dbReference type="ARBA" id="ARBA00023242"/>
    </source>
</evidence>
<feature type="compositionally biased region" description="Polar residues" evidence="8">
    <location>
        <begin position="374"/>
        <end position="390"/>
    </location>
</feature>
<dbReference type="EMBL" id="BFAD01000005">
    <property type="protein sequence ID" value="GBE83919.1"/>
    <property type="molecule type" value="Genomic_DNA"/>
</dbReference>
<feature type="compositionally biased region" description="Basic and acidic residues" evidence="8">
    <location>
        <begin position="1014"/>
        <end position="1113"/>
    </location>
</feature>
<feature type="compositionally biased region" description="Low complexity" evidence="8">
    <location>
        <begin position="1189"/>
        <end position="1200"/>
    </location>
</feature>
<evidence type="ECO:0000313" key="10">
    <source>
        <dbReference type="EMBL" id="GBE83919.1"/>
    </source>
</evidence>
<organism evidence="10 11">
    <name type="scientific">Sparassis crispa</name>
    <dbReference type="NCBI Taxonomy" id="139825"/>
    <lineage>
        <taxon>Eukaryota</taxon>
        <taxon>Fungi</taxon>
        <taxon>Dikarya</taxon>
        <taxon>Basidiomycota</taxon>
        <taxon>Agaricomycotina</taxon>
        <taxon>Agaricomycetes</taxon>
        <taxon>Polyporales</taxon>
        <taxon>Sparassidaceae</taxon>
        <taxon>Sparassis</taxon>
    </lineage>
</organism>
<feature type="compositionally biased region" description="Basic and acidic residues" evidence="8">
    <location>
        <begin position="499"/>
        <end position="509"/>
    </location>
</feature>
<evidence type="ECO:0000313" key="11">
    <source>
        <dbReference type="Proteomes" id="UP000287166"/>
    </source>
</evidence>
<comment type="similarity">
    <text evidence="3">Belongs to the INCENP family.</text>
</comment>
<dbReference type="GO" id="GO:0007059">
    <property type="term" value="P:chromosome segregation"/>
    <property type="evidence" value="ECO:0007669"/>
    <property type="project" value="UniProtKB-KW"/>
</dbReference>
<dbReference type="PANTHER" id="PTHR13142:SF1">
    <property type="entry name" value="INNER CENTROMERE PROTEIN"/>
    <property type="match status" value="1"/>
</dbReference>
<evidence type="ECO:0000256" key="6">
    <source>
        <dbReference type="ARBA" id="ARBA00023212"/>
    </source>
</evidence>
<comment type="caution">
    <text evidence="10">The sequence shown here is derived from an EMBL/GenBank/DDBJ whole genome shotgun (WGS) entry which is preliminary data.</text>
</comment>
<accession>A0A401GP46</accession>
<feature type="domain" description="Inner centromere protein ARK-binding" evidence="9">
    <location>
        <begin position="1226"/>
        <end position="1282"/>
    </location>
</feature>
<dbReference type="GeneID" id="38780836"/>
<dbReference type="GO" id="GO:0005634">
    <property type="term" value="C:nucleus"/>
    <property type="evidence" value="ECO:0007669"/>
    <property type="project" value="UniProtKB-SubCell"/>
</dbReference>
<feature type="region of interest" description="Disordered" evidence="8">
    <location>
        <begin position="632"/>
        <end position="713"/>
    </location>
</feature>
<sequence length="1322" mass="143340">MVMDNSDPGAAGVIAWCNMIRFNMARDPGRQFLEEQIQNGFDFLDSYLENVLSGPKTESVTELLKTPGRKKDAPRTRAATAAAMKANAVFSVSLEEDDASQENRAPVNSFHRTLLQAKEQNDAISSMATSKESVHHQSREISNAMDATEPLKGKVQKVLAITNSHSSETAEMEREDHVMAPQVNVSSPPLHASEPQVDAFVVDDYMEPSIVPKELSVIAEDDEQRSRLSLPAPSQEVIDVSPPVAAMSGLQEKPQPVDDMVTNEIQVQLPTEIADHTPDDDFASTSAQTFHSIPLDSPRVLSAVIEYSTAPLPPMPRGDVQDDAHASATPLPIVPSASTEDATSDPTQSGDLVVPIRDDAQTSGQVLNRKPSLSQFTGLSAPSPLRNSRGITREPSMGPGPGTTPAPSTGVVVGKRSSWLVKAREAKALEVTSKRVSTLGAGTSTMMTGTKRKSVEMLGPSIPSLASNLNVKSSEDGERLPKVLKLAEPIEDTSIQKGKGNESAEHNAVEKPSLIAAKGERETPPLRAPPSPTRTTRTLHAAQSTEDITVPLRSAEEEGVLDRFKRTVEGFGARAGKNAGKSLGENAAAALAEARAAAEAKVAQRHKIEGEDSIIMTEESRMAVVPVEEPSVPKVISSAPPSATAPKESDKRLSISDLVSSADDEVRKQHLAPAAQLVPQPSTVNNVADSSMSTTPPNSPPPQKPIFTAPPPPVFSKPVPHPVFALPTAVSHNKPAAATGPSKDFLFKLPSSSLFSLPAASLGVPPTFSAPHALSAQSSKASIFSDVIFDKEDSVPAWMTSTQDTDYEEYRSQSQQKAATQTDELDDDDSWHVDEKFTSNQMWTPFGFASADKDDTWSTIPSRSTSQKGGDTGPLQTQNLTRALEQVQEAFSEHEPEPAQTVPEVDDDGYNAEAEELADMAMEIDEMDVPEPETDLEDIILAGKSTVGLVKPKHDPLRARSQSQQSSTSASSSQSQMGFFGNASKFVSSMLGGSKKPKPEPVKSLQLAAVAAKKQQEENEKKTARLKEMENRRQLAQQRKAEEDKARAIEEDRKFKVETERRKREREEHTDKRPLRSTMKKGEEDNTKKRKLGDTEKKPDSKKPPSKERKDALPVRTGKFPSAAAPGTSTKTMKSALKQHPPHTQDSSAAASSSTAKPPKNLKTAGSSSNLKASAKGKAPATQKDDDLGGQQPSQVVQSQMANRAKTQMQAAQPPPLSSNDIELPEIHSEYSDSEDENRPRTFDPPEWAQSPELRHALQQQSTLNPDDIFGKIGPLRMEEIFRTRQSRFRARTSSANWTGTDQLTQQEEEEYARRMGFKETQ</sequence>
<evidence type="ECO:0000256" key="8">
    <source>
        <dbReference type="SAM" id="MobiDB-lite"/>
    </source>
</evidence>
<feature type="region of interest" description="Disordered" evidence="8">
    <location>
        <begin position="491"/>
        <end position="544"/>
    </location>
</feature>
<feature type="compositionally biased region" description="Polar residues" evidence="8">
    <location>
        <begin position="336"/>
        <end position="350"/>
    </location>
</feature>
<feature type="compositionally biased region" description="Polar residues" evidence="8">
    <location>
        <begin position="679"/>
        <end position="689"/>
    </location>
</feature>
<reference evidence="10 11" key="1">
    <citation type="journal article" date="2018" name="Sci. Rep.">
        <title>Genome sequence of the cauliflower mushroom Sparassis crispa (Hanabiratake) and its association with beneficial usage.</title>
        <authorList>
            <person name="Kiyama R."/>
            <person name="Furutani Y."/>
            <person name="Kawaguchi K."/>
            <person name="Nakanishi T."/>
        </authorList>
    </citation>
    <scope>NUCLEOTIDE SEQUENCE [LARGE SCALE GENOMIC DNA]</scope>
</reference>
<feature type="region of interest" description="Disordered" evidence="8">
    <location>
        <begin position="854"/>
        <end position="909"/>
    </location>
</feature>
<keyword evidence="4" id="KW-0963">Cytoplasm</keyword>
<feature type="compositionally biased region" description="Polar residues" evidence="8">
    <location>
        <begin position="1292"/>
        <end position="1306"/>
    </location>
</feature>
<feature type="region of interest" description="Disordered" evidence="8">
    <location>
        <begin position="1288"/>
        <end position="1322"/>
    </location>
</feature>
<comment type="subcellular location">
    <subcellularLocation>
        <location evidence="2">Cytoplasm</location>
        <location evidence="2">Cytoskeleton</location>
        <location evidence="2">Spindle</location>
    </subcellularLocation>
    <subcellularLocation>
        <location evidence="1">Nucleus</location>
    </subcellularLocation>
</comment>
<dbReference type="RefSeq" id="XP_027614832.1">
    <property type="nucleotide sequence ID" value="XM_027759031.1"/>
</dbReference>
<dbReference type="InParanoid" id="A0A401GP46"/>
<feature type="region of interest" description="Disordered" evidence="8">
    <location>
        <begin position="312"/>
        <end position="352"/>
    </location>
</feature>
<feature type="compositionally biased region" description="Polar residues" evidence="8">
    <location>
        <begin position="1201"/>
        <end position="1211"/>
    </location>
</feature>
<feature type="compositionally biased region" description="Basic and acidic residues" evidence="8">
    <location>
        <begin position="1225"/>
        <end position="1244"/>
    </location>
</feature>
<dbReference type="Pfam" id="PF03941">
    <property type="entry name" value="INCENP_ARK-bind"/>
    <property type="match status" value="1"/>
</dbReference>
<evidence type="ECO:0000256" key="3">
    <source>
        <dbReference type="ARBA" id="ARBA00010042"/>
    </source>
</evidence>